<dbReference type="SUPFAM" id="SSF50630">
    <property type="entry name" value="Acid proteases"/>
    <property type="match status" value="1"/>
</dbReference>
<dbReference type="Pfam" id="PF00026">
    <property type="entry name" value="Asp"/>
    <property type="match status" value="2"/>
</dbReference>
<gene>
    <name evidence="8" type="primary">SPOSA6832_00201</name>
</gene>
<feature type="chain" id="PRO_5002303334" evidence="6">
    <location>
        <begin position="22"/>
        <end position="499"/>
    </location>
</feature>
<evidence type="ECO:0000256" key="5">
    <source>
        <dbReference type="SAM" id="MobiDB-lite"/>
    </source>
</evidence>
<name>A0A0D6EGP2_SPOSA</name>
<protein>
    <submittedName>
        <fullName evidence="8">SPOSA6832_00201-mRNA-1:cds</fullName>
    </submittedName>
</protein>
<accession>A0A0D6EGP2</accession>
<dbReference type="Gene3D" id="2.40.70.10">
    <property type="entry name" value="Acid Proteases"/>
    <property type="match status" value="2"/>
</dbReference>
<feature type="domain" description="Peptidase A1" evidence="7">
    <location>
        <begin position="113"/>
        <end position="447"/>
    </location>
</feature>
<feature type="active site" evidence="3">
    <location>
        <position position="131"/>
    </location>
</feature>
<dbReference type="GO" id="GO:0004190">
    <property type="term" value="F:aspartic-type endopeptidase activity"/>
    <property type="evidence" value="ECO:0007669"/>
    <property type="project" value="UniProtKB-KW"/>
</dbReference>
<dbReference type="InterPro" id="IPR021109">
    <property type="entry name" value="Peptidase_aspartic_dom_sf"/>
</dbReference>
<keyword evidence="4" id="KW-0645">Protease</keyword>
<feature type="signal peptide" evidence="6">
    <location>
        <begin position="1"/>
        <end position="21"/>
    </location>
</feature>
<proteinExistence type="inferred from homology"/>
<dbReference type="InterPro" id="IPR001969">
    <property type="entry name" value="Aspartic_peptidase_AS"/>
</dbReference>
<evidence type="ECO:0000256" key="6">
    <source>
        <dbReference type="SAM" id="SignalP"/>
    </source>
</evidence>
<dbReference type="PROSITE" id="PS00141">
    <property type="entry name" value="ASP_PROTEASE"/>
    <property type="match status" value="1"/>
</dbReference>
<dbReference type="PRINTS" id="PR00792">
    <property type="entry name" value="PEPSIN"/>
</dbReference>
<dbReference type="InterPro" id="IPR034164">
    <property type="entry name" value="Pepsin-like_dom"/>
</dbReference>
<evidence type="ECO:0000256" key="4">
    <source>
        <dbReference type="RuleBase" id="RU000454"/>
    </source>
</evidence>
<dbReference type="PANTHER" id="PTHR47966">
    <property type="entry name" value="BETA-SITE APP-CLEAVING ENZYME, ISOFORM A-RELATED"/>
    <property type="match status" value="1"/>
</dbReference>
<dbReference type="PANTHER" id="PTHR47966:SF6">
    <property type="entry name" value="PEPTIDASE A1 DOMAIN-CONTAINING PROTEIN"/>
    <property type="match status" value="1"/>
</dbReference>
<keyword evidence="9" id="KW-1185">Reference proteome</keyword>
<dbReference type="InterPro" id="IPR001461">
    <property type="entry name" value="Aspartic_peptidase_A1"/>
</dbReference>
<evidence type="ECO:0000256" key="2">
    <source>
        <dbReference type="ARBA" id="ARBA00022750"/>
    </source>
</evidence>
<evidence type="ECO:0000313" key="9">
    <source>
        <dbReference type="Proteomes" id="UP000243876"/>
    </source>
</evidence>
<dbReference type="OrthoDB" id="771136at2759"/>
<dbReference type="GO" id="GO:0006508">
    <property type="term" value="P:proteolysis"/>
    <property type="evidence" value="ECO:0007669"/>
    <property type="project" value="UniProtKB-KW"/>
</dbReference>
<keyword evidence="4" id="KW-0378">Hydrolase</keyword>
<dbReference type="PROSITE" id="PS51767">
    <property type="entry name" value="PEPTIDASE_A1"/>
    <property type="match status" value="1"/>
</dbReference>
<dbReference type="AlphaFoldDB" id="A0A0D6EGP2"/>
<comment type="similarity">
    <text evidence="1 4">Belongs to the peptidase A1 family.</text>
</comment>
<feature type="region of interest" description="Disordered" evidence="5">
    <location>
        <begin position="455"/>
        <end position="475"/>
    </location>
</feature>
<dbReference type="FunFam" id="2.40.70.10:FF:000008">
    <property type="entry name" value="Cathepsin D"/>
    <property type="match status" value="1"/>
</dbReference>
<keyword evidence="2 4" id="KW-0064">Aspartyl protease</keyword>
<reference evidence="9" key="1">
    <citation type="submission" date="2015-02" db="EMBL/GenBank/DDBJ databases">
        <authorList>
            <person name="Gon?alves P."/>
        </authorList>
    </citation>
    <scope>NUCLEOTIDE SEQUENCE [LARGE SCALE GENOMIC DNA]</scope>
</reference>
<dbReference type="CDD" id="cd05471">
    <property type="entry name" value="pepsin_like"/>
    <property type="match status" value="1"/>
</dbReference>
<evidence type="ECO:0000256" key="1">
    <source>
        <dbReference type="ARBA" id="ARBA00007447"/>
    </source>
</evidence>
<dbReference type="EMBL" id="CENE01000001">
    <property type="protein sequence ID" value="CEQ38730.1"/>
    <property type="molecule type" value="Genomic_DNA"/>
</dbReference>
<evidence type="ECO:0000259" key="7">
    <source>
        <dbReference type="PROSITE" id="PS51767"/>
    </source>
</evidence>
<dbReference type="InterPro" id="IPR033121">
    <property type="entry name" value="PEPTIDASE_A1"/>
</dbReference>
<keyword evidence="6" id="KW-0732">Signal</keyword>
<evidence type="ECO:0000256" key="3">
    <source>
        <dbReference type="PIRSR" id="PIRSR601461-1"/>
    </source>
</evidence>
<feature type="active site" evidence="3">
    <location>
        <position position="333"/>
    </location>
</feature>
<sequence>MHTAPLSSLSIASSLACLALSSPLRTAASPAPLVHSRQPDLGPQPGVISVPIRRRNADNLKRRDVETFKKHAANMRAKYGGVAPNEFFAANSTNKGKKRAGTVSLTSYQDSEWYGEIDVGTPATPFSVVLDTGSSDLILAEADCSGCSSSTPGYTPSSSSTSATSSQSFSITYGSGSASGTLVQDTVRIANYTQTGQTFAACNTLDNIVDGTISGILGLGWSTIASSGATPLVQALAQANKLPEEVFGFAFEAATGRVAHGIFFRRTHTFTTASSPTAPGGTLTIGGVDTSLYSGSINWVNIVQPAGYWAIPLGGVSVGGTELGITSDQTVIDTGTTLIGVPTSTAETVYAQIPNSQAINLDGVSGYYAFPCSQDVNVALTFGNVSYPIESSQFNAGAVDSRGSLCLGAIFALETGSSSVSFIVGDAFLTGVYNAYRFSSPPAVGFATLGSGGSTTSSGSSDSTSSSSSSSTSGAGSAVAKVGVSLATLVVALVGAFMV</sequence>
<organism evidence="8 9">
    <name type="scientific">Sporidiobolus salmonicolor</name>
    <name type="common">Yeast-like fungus</name>
    <name type="synonym">Sporobolomyces salmonicolor</name>
    <dbReference type="NCBI Taxonomy" id="5005"/>
    <lineage>
        <taxon>Eukaryota</taxon>
        <taxon>Fungi</taxon>
        <taxon>Dikarya</taxon>
        <taxon>Basidiomycota</taxon>
        <taxon>Pucciniomycotina</taxon>
        <taxon>Microbotryomycetes</taxon>
        <taxon>Sporidiobolales</taxon>
        <taxon>Sporidiobolaceae</taxon>
        <taxon>Sporobolomyces</taxon>
    </lineage>
</organism>
<evidence type="ECO:0000313" key="8">
    <source>
        <dbReference type="EMBL" id="CEQ38730.1"/>
    </source>
</evidence>
<dbReference type="Proteomes" id="UP000243876">
    <property type="component" value="Unassembled WGS sequence"/>
</dbReference>